<feature type="transmembrane region" description="Helical" evidence="1">
    <location>
        <begin position="167"/>
        <end position="188"/>
    </location>
</feature>
<protein>
    <recommendedName>
        <fullName evidence="4">Peptidase M50</fullName>
    </recommendedName>
</protein>
<keyword evidence="1" id="KW-0472">Membrane</keyword>
<sequence length="264" mass="29650">MKTNRMNNNPATAPLVGKAFQALEILFLIWLTHAIAFFLHEYAHSFSAWALGYKKDPWALNYGDWSVVNVLCMLKIDENVNYAPIFADGHGWYAAWIAVSGILLGTGLLYTLSRLFYSISRKNNQPTHALFYFWLCVMSIGGFYSYVPIRTFSSSEDMSTVVAGLQISPWLILLFIGLPTSLAMWNLFTKLLPDMLSHLYPTDLFLPRLHVVLCSLVVFGYCGLAGLVRPAGVAAYWLSSMSVYLLLPLSVILCWPSNRKSKGN</sequence>
<evidence type="ECO:0000256" key="1">
    <source>
        <dbReference type="SAM" id="Phobius"/>
    </source>
</evidence>
<evidence type="ECO:0008006" key="4">
    <source>
        <dbReference type="Google" id="ProtNLM"/>
    </source>
</evidence>
<gene>
    <name evidence="2" type="ORF">ACFS25_27280</name>
</gene>
<dbReference type="RefSeq" id="WP_381507645.1">
    <property type="nucleotide sequence ID" value="NZ_JBHUOM010000035.1"/>
</dbReference>
<keyword evidence="1" id="KW-0812">Transmembrane</keyword>
<dbReference type="EMBL" id="JBHUOM010000035">
    <property type="protein sequence ID" value="MFD2937506.1"/>
    <property type="molecule type" value="Genomic_DNA"/>
</dbReference>
<reference evidence="3" key="1">
    <citation type="journal article" date="2019" name="Int. J. Syst. Evol. Microbiol.">
        <title>The Global Catalogue of Microorganisms (GCM) 10K type strain sequencing project: providing services to taxonomists for standard genome sequencing and annotation.</title>
        <authorList>
            <consortium name="The Broad Institute Genomics Platform"/>
            <consortium name="The Broad Institute Genome Sequencing Center for Infectious Disease"/>
            <person name="Wu L."/>
            <person name="Ma J."/>
        </authorList>
    </citation>
    <scope>NUCLEOTIDE SEQUENCE [LARGE SCALE GENOMIC DNA]</scope>
    <source>
        <strain evidence="3">KCTC 52490</strain>
    </source>
</reference>
<evidence type="ECO:0000313" key="3">
    <source>
        <dbReference type="Proteomes" id="UP001597512"/>
    </source>
</evidence>
<comment type="caution">
    <text evidence="2">The sequence shown here is derived from an EMBL/GenBank/DDBJ whole genome shotgun (WGS) entry which is preliminary data.</text>
</comment>
<feature type="transmembrane region" description="Helical" evidence="1">
    <location>
        <begin position="129"/>
        <end position="147"/>
    </location>
</feature>
<accession>A0ABW6APX5</accession>
<keyword evidence="1" id="KW-1133">Transmembrane helix</keyword>
<evidence type="ECO:0000313" key="2">
    <source>
        <dbReference type="EMBL" id="MFD2937506.1"/>
    </source>
</evidence>
<name>A0ABW6APX5_9BACT</name>
<feature type="transmembrane region" description="Helical" evidence="1">
    <location>
        <begin position="234"/>
        <end position="255"/>
    </location>
</feature>
<feature type="transmembrane region" description="Helical" evidence="1">
    <location>
        <begin position="209"/>
        <end position="228"/>
    </location>
</feature>
<organism evidence="2 3">
    <name type="scientific">Spirosoma flavum</name>
    <dbReference type="NCBI Taxonomy" id="2048557"/>
    <lineage>
        <taxon>Bacteria</taxon>
        <taxon>Pseudomonadati</taxon>
        <taxon>Bacteroidota</taxon>
        <taxon>Cytophagia</taxon>
        <taxon>Cytophagales</taxon>
        <taxon>Cytophagaceae</taxon>
        <taxon>Spirosoma</taxon>
    </lineage>
</organism>
<keyword evidence="3" id="KW-1185">Reference proteome</keyword>
<proteinExistence type="predicted"/>
<feature type="transmembrane region" description="Helical" evidence="1">
    <location>
        <begin position="93"/>
        <end position="117"/>
    </location>
</feature>
<feature type="transmembrane region" description="Helical" evidence="1">
    <location>
        <begin position="20"/>
        <end position="39"/>
    </location>
</feature>
<dbReference type="Proteomes" id="UP001597512">
    <property type="component" value="Unassembled WGS sequence"/>
</dbReference>